<feature type="compositionally biased region" description="Polar residues" evidence="3">
    <location>
        <begin position="357"/>
        <end position="369"/>
    </location>
</feature>
<dbReference type="STRING" id="1267768.BV394_09885"/>
<accession>A0A1U7DJE1</accession>
<dbReference type="GO" id="GO:0043886">
    <property type="term" value="F:structural constituent of carboxysome shell"/>
    <property type="evidence" value="ECO:0007669"/>
    <property type="project" value="InterPro"/>
</dbReference>
<proteinExistence type="inferred from homology"/>
<feature type="compositionally biased region" description="Basic and acidic residues" evidence="3">
    <location>
        <begin position="163"/>
        <end position="176"/>
    </location>
</feature>
<organism evidence="4 5">
    <name type="scientific">Brevirhabdus pacifica</name>
    <dbReference type="NCBI Taxonomy" id="1267768"/>
    <lineage>
        <taxon>Bacteria</taxon>
        <taxon>Pseudomonadati</taxon>
        <taxon>Pseudomonadota</taxon>
        <taxon>Alphaproteobacteria</taxon>
        <taxon>Rhodobacterales</taxon>
        <taxon>Paracoccaceae</taxon>
        <taxon>Brevirhabdus</taxon>
    </lineage>
</organism>
<protein>
    <submittedName>
        <fullName evidence="4">Uncharacterized protein</fullName>
    </submittedName>
</protein>
<accession>A0A2M9DBC6</accession>
<reference evidence="4 5" key="1">
    <citation type="submission" date="2017-01" db="EMBL/GenBank/DDBJ databases">
        <title>Genomic analysis of Xuhuaishuia manganoxidans DY6-4.</title>
        <authorList>
            <person name="Wang X."/>
        </authorList>
    </citation>
    <scope>NUCLEOTIDE SEQUENCE [LARGE SCALE GENOMIC DNA]</scope>
    <source>
        <strain evidence="4 5">DY6-4</strain>
    </source>
</reference>
<evidence type="ECO:0000256" key="1">
    <source>
        <dbReference type="ARBA" id="ARBA00022737"/>
    </source>
</evidence>
<keyword evidence="5" id="KW-1185">Reference proteome</keyword>
<feature type="region of interest" description="Disordered" evidence="3">
    <location>
        <begin position="356"/>
        <end position="482"/>
    </location>
</feature>
<evidence type="ECO:0000256" key="2">
    <source>
        <dbReference type="ARBA" id="ARBA00024044"/>
    </source>
</evidence>
<feature type="region of interest" description="Disordered" evidence="3">
    <location>
        <begin position="1"/>
        <end position="197"/>
    </location>
</feature>
<feature type="compositionally biased region" description="Basic and acidic residues" evidence="3">
    <location>
        <begin position="35"/>
        <end position="46"/>
    </location>
</feature>
<evidence type="ECO:0000256" key="3">
    <source>
        <dbReference type="SAM" id="MobiDB-lite"/>
    </source>
</evidence>
<gene>
    <name evidence="4" type="ORF">BV394_09885</name>
</gene>
<evidence type="ECO:0000313" key="4">
    <source>
        <dbReference type="EMBL" id="APX89988.1"/>
    </source>
</evidence>
<dbReference type="EMBL" id="CP019124">
    <property type="protein sequence ID" value="APX89988.1"/>
    <property type="molecule type" value="Genomic_DNA"/>
</dbReference>
<feature type="compositionally biased region" description="Polar residues" evidence="3">
    <location>
        <begin position="417"/>
        <end position="435"/>
    </location>
</feature>
<keyword evidence="1" id="KW-0677">Repeat</keyword>
<feature type="compositionally biased region" description="Polar residues" evidence="3">
    <location>
        <begin position="636"/>
        <end position="651"/>
    </location>
</feature>
<feature type="compositionally biased region" description="Polar residues" evidence="3">
    <location>
        <begin position="452"/>
        <end position="463"/>
    </location>
</feature>
<dbReference type="Pfam" id="PF12288">
    <property type="entry name" value="CsoS2_M"/>
    <property type="match status" value="2"/>
</dbReference>
<dbReference type="InterPro" id="IPR020990">
    <property type="entry name" value="CSOS2/2B"/>
</dbReference>
<comment type="similarity">
    <text evidence="2">Belongs to the CsoS2 family.</text>
</comment>
<feature type="region of interest" description="Disordered" evidence="3">
    <location>
        <begin position="577"/>
        <end position="720"/>
    </location>
</feature>
<name>A0A1U7DJE1_9RHOB</name>
<dbReference type="Proteomes" id="UP000187266">
    <property type="component" value="Chromosome"/>
</dbReference>
<feature type="compositionally biased region" description="Low complexity" evidence="3">
    <location>
        <begin position="694"/>
        <end position="713"/>
    </location>
</feature>
<evidence type="ECO:0000313" key="5">
    <source>
        <dbReference type="Proteomes" id="UP000187266"/>
    </source>
</evidence>
<dbReference type="AlphaFoldDB" id="A0A1U7DJE1"/>
<sequence>MTSQNTLEGMSGREASQLRRRMLSQGKAALPVASERVRSGFREADMPAKTTPADAKVTMNTVVSPPPAPASPAAGGVATGRAASIERRRALSKGKAALPGASERLRSGFREASLPGTTATAQPSAPQNSNAGSAPQPKGGREASIARRRALSKGKAALPAASERVRSGFREADMPRDVAQAPMGSSMPDPSSVDLPGPAPERLSGREIAQMYRARRAKLGNGEQSCATQAQAARQGEMSYPRKVHSVTTAVANATVTGLSYASGRAMTGAEAGHDKPLTGTQYVGGTEGGYRASAGKVGHARTGGGQTVSGTMVRSGVRITGDEDNADLRITGNADQKFTDVEGRGESIVPTGAQFARQSQPHGTSVFGTNLGRSARSVGSRSRDTERAVEQTLAGHSVSGTAIGRSARVTGDENGSAHSLTGSQYLAPASQQAMSAPEGGRADPASGGKVTASQTWGGQTITGPEMERDRRVTGSEHGACQTLTGTPYYGASGAQGWCDPETACAEDARRAKQMPRAITGNVPLNDPMVSGTGRGADRNITGSSYFVAAERGREDDGDPVCQSIAGFSVMSPQRETHLQARATRPAEEQAPSAITGTFARGEGKVTGNAEFHAPRRSGAGGGQSGQRPARGNITGEGSTRGANITGSAWSENRHVTGTEDFFAAGRNPSERSGSANSFAGARSFKSKAPHYDPVSPVTGATGGTPASGATVTLSGGAAG</sequence>
<dbReference type="RefSeq" id="WP_076980009.1">
    <property type="nucleotide sequence ID" value="NZ_CP019124.1"/>
</dbReference>
<feature type="compositionally biased region" description="Polar residues" evidence="3">
    <location>
        <begin position="115"/>
        <end position="133"/>
    </location>
</feature>
<feature type="compositionally biased region" description="Basic and acidic residues" evidence="3">
    <location>
        <begin position="466"/>
        <end position="475"/>
    </location>
</feature>